<evidence type="ECO:0000313" key="3">
    <source>
        <dbReference type="Proteomes" id="UP000187209"/>
    </source>
</evidence>
<keyword evidence="1" id="KW-0472">Membrane</keyword>
<gene>
    <name evidence="2" type="ORF">SteCoe_2183</name>
</gene>
<name>A0A1R2CZW5_9CILI</name>
<dbReference type="AlphaFoldDB" id="A0A1R2CZW5"/>
<feature type="transmembrane region" description="Helical" evidence="1">
    <location>
        <begin position="35"/>
        <end position="61"/>
    </location>
</feature>
<protein>
    <recommendedName>
        <fullName evidence="4">RGS domain-containing protein</fullName>
    </recommendedName>
</protein>
<keyword evidence="1" id="KW-0812">Transmembrane</keyword>
<evidence type="ECO:0008006" key="4">
    <source>
        <dbReference type="Google" id="ProtNLM"/>
    </source>
</evidence>
<accession>A0A1R2CZW5</accession>
<feature type="transmembrane region" description="Helical" evidence="1">
    <location>
        <begin position="114"/>
        <end position="136"/>
    </location>
</feature>
<dbReference type="SUPFAM" id="SSF48097">
    <property type="entry name" value="Regulator of G-protein signaling, RGS"/>
    <property type="match status" value="1"/>
</dbReference>
<sequence length="303" mass="35855">MLRCYRVYFIFNLDSRWDESDCFFKENLHRAGQKWLLKVFLICLWPVIIIATFRIAIPGAYEYLPPSYYEGQTSVSSVSEGIYLFIMFLEELGFILAVYMLRKVHDDFKMTRELTIVCFLWVITGIFSIFTETWIWRVEVVIRNHVIMCVSSIFPLFKTMQSESFDEIITMEMLQSLELVLQSSITLEAFEKALNNIRGIKYADGNEFLQLWLKCEYFRHSKIEELEKDIIDTAKTLGCHGKHPNTIQPEVFQMLNNKFFPMFRKSSEYEALLREITKQQIYMHRIMQTSLIGDSEIHISNVI</sequence>
<evidence type="ECO:0000256" key="1">
    <source>
        <dbReference type="SAM" id="Phobius"/>
    </source>
</evidence>
<reference evidence="2 3" key="1">
    <citation type="submission" date="2016-11" db="EMBL/GenBank/DDBJ databases">
        <title>The macronuclear genome of Stentor coeruleus: a giant cell with tiny introns.</title>
        <authorList>
            <person name="Slabodnick M."/>
            <person name="Ruby J.G."/>
            <person name="Reiff S.B."/>
            <person name="Swart E.C."/>
            <person name="Gosai S."/>
            <person name="Prabakaran S."/>
            <person name="Witkowska E."/>
            <person name="Larue G.E."/>
            <person name="Fisher S."/>
            <person name="Freeman R.M."/>
            <person name="Gunawardena J."/>
            <person name="Chu W."/>
            <person name="Stover N.A."/>
            <person name="Gregory B.D."/>
            <person name="Nowacki M."/>
            <person name="Derisi J."/>
            <person name="Roy S.W."/>
            <person name="Marshall W.F."/>
            <person name="Sood P."/>
        </authorList>
    </citation>
    <scope>NUCLEOTIDE SEQUENCE [LARGE SCALE GENOMIC DNA]</scope>
    <source>
        <strain evidence="2">WM001</strain>
    </source>
</reference>
<keyword evidence="1" id="KW-1133">Transmembrane helix</keyword>
<keyword evidence="3" id="KW-1185">Reference proteome</keyword>
<evidence type="ECO:0000313" key="2">
    <source>
        <dbReference type="EMBL" id="OMJ94546.1"/>
    </source>
</evidence>
<dbReference type="Proteomes" id="UP000187209">
    <property type="component" value="Unassembled WGS sequence"/>
</dbReference>
<comment type="caution">
    <text evidence="2">The sequence shown here is derived from an EMBL/GenBank/DDBJ whole genome shotgun (WGS) entry which is preliminary data.</text>
</comment>
<feature type="transmembrane region" description="Helical" evidence="1">
    <location>
        <begin position="81"/>
        <end position="102"/>
    </location>
</feature>
<dbReference type="EMBL" id="MPUH01000024">
    <property type="protein sequence ID" value="OMJ94546.1"/>
    <property type="molecule type" value="Genomic_DNA"/>
</dbReference>
<dbReference type="OrthoDB" id="319167at2759"/>
<organism evidence="2 3">
    <name type="scientific">Stentor coeruleus</name>
    <dbReference type="NCBI Taxonomy" id="5963"/>
    <lineage>
        <taxon>Eukaryota</taxon>
        <taxon>Sar</taxon>
        <taxon>Alveolata</taxon>
        <taxon>Ciliophora</taxon>
        <taxon>Postciliodesmatophora</taxon>
        <taxon>Heterotrichea</taxon>
        <taxon>Heterotrichida</taxon>
        <taxon>Stentoridae</taxon>
        <taxon>Stentor</taxon>
    </lineage>
</organism>
<dbReference type="InterPro" id="IPR036305">
    <property type="entry name" value="RGS_sf"/>
</dbReference>
<proteinExistence type="predicted"/>